<keyword evidence="6" id="KW-1185">Reference proteome</keyword>
<evidence type="ECO:0000313" key="6">
    <source>
        <dbReference type="Proteomes" id="UP000199657"/>
    </source>
</evidence>
<proteinExistence type="predicted"/>
<feature type="binding site" evidence="3">
    <location>
        <position position="234"/>
    </location>
    <ligand>
        <name>FAD</name>
        <dbReference type="ChEBI" id="CHEBI:57692"/>
    </ligand>
</feature>
<feature type="binding site" evidence="3">
    <location>
        <position position="14"/>
    </location>
    <ligand>
        <name>FAD</name>
        <dbReference type="ChEBI" id="CHEBI:57692"/>
    </ligand>
</feature>
<dbReference type="STRING" id="406100.SAMN04488052_104313"/>
<evidence type="ECO:0000256" key="3">
    <source>
        <dbReference type="PIRSR" id="PIRSR601613-1"/>
    </source>
</evidence>
<dbReference type="PANTHER" id="PTHR42923:SF17">
    <property type="entry name" value="AMINE OXIDASE DOMAIN-CONTAINING PROTEIN"/>
    <property type="match status" value="1"/>
</dbReference>
<dbReference type="AlphaFoldDB" id="A0A1H8TNF2"/>
<dbReference type="InterPro" id="IPR036188">
    <property type="entry name" value="FAD/NAD-bd_sf"/>
</dbReference>
<organism evidence="5 6">
    <name type="scientific">Aquisalimonas asiatica</name>
    <dbReference type="NCBI Taxonomy" id="406100"/>
    <lineage>
        <taxon>Bacteria</taxon>
        <taxon>Pseudomonadati</taxon>
        <taxon>Pseudomonadota</taxon>
        <taxon>Gammaproteobacteria</taxon>
        <taxon>Chromatiales</taxon>
        <taxon>Ectothiorhodospiraceae</taxon>
        <taxon>Aquisalimonas</taxon>
    </lineage>
</organism>
<accession>A0A1H8TNF2</accession>
<dbReference type="Gene3D" id="1.10.405.20">
    <property type="match status" value="1"/>
</dbReference>
<dbReference type="InterPro" id="IPR050464">
    <property type="entry name" value="Zeta_carotene_desat/Oxidored"/>
</dbReference>
<evidence type="ECO:0000259" key="4">
    <source>
        <dbReference type="Pfam" id="PF01593"/>
    </source>
</evidence>
<dbReference type="InterPro" id="IPR002937">
    <property type="entry name" value="Amino_oxidase"/>
</dbReference>
<feature type="domain" description="Amine oxidase" evidence="4">
    <location>
        <begin position="13"/>
        <end position="290"/>
    </location>
</feature>
<name>A0A1H8TNF2_9GAMM</name>
<reference evidence="5 6" key="1">
    <citation type="submission" date="2016-10" db="EMBL/GenBank/DDBJ databases">
        <authorList>
            <person name="de Groot N.N."/>
        </authorList>
    </citation>
    <scope>NUCLEOTIDE SEQUENCE [LARGE SCALE GENOMIC DNA]</scope>
    <source>
        <strain evidence="5 6">CGMCC 1.6291</strain>
    </source>
</reference>
<dbReference type="RefSeq" id="WP_091643770.1">
    <property type="nucleotide sequence ID" value="NZ_FOEG01000004.1"/>
</dbReference>
<dbReference type="Proteomes" id="UP000199657">
    <property type="component" value="Unassembled WGS sequence"/>
</dbReference>
<comment type="cofactor">
    <cofactor evidence="1">
        <name>FAD</name>
        <dbReference type="ChEBI" id="CHEBI:57692"/>
    </cofactor>
</comment>
<dbReference type="Gene3D" id="3.30.70.1990">
    <property type="match status" value="1"/>
</dbReference>
<dbReference type="PRINTS" id="PR00757">
    <property type="entry name" value="AMINEOXDASEF"/>
</dbReference>
<dbReference type="EMBL" id="FOEG01000004">
    <property type="protein sequence ID" value="SEO92063.1"/>
    <property type="molecule type" value="Genomic_DNA"/>
</dbReference>
<protein>
    <recommendedName>
        <fullName evidence="4">Amine oxidase domain-containing protein</fullName>
    </recommendedName>
</protein>
<dbReference type="Pfam" id="PF01593">
    <property type="entry name" value="Amino_oxidase"/>
    <property type="match status" value="1"/>
</dbReference>
<dbReference type="Gene3D" id="3.50.50.60">
    <property type="entry name" value="FAD/NAD(P)-binding domain"/>
    <property type="match status" value="1"/>
</dbReference>
<dbReference type="InterPro" id="IPR001613">
    <property type="entry name" value="Flavin_amine_oxidase"/>
</dbReference>
<evidence type="ECO:0000256" key="2">
    <source>
        <dbReference type="ARBA" id="ARBA00023002"/>
    </source>
</evidence>
<gene>
    <name evidence="5" type="ORF">SAMN04488052_104313</name>
</gene>
<dbReference type="GO" id="GO:0016491">
    <property type="term" value="F:oxidoreductase activity"/>
    <property type="evidence" value="ECO:0007669"/>
    <property type="project" value="UniProtKB-KW"/>
</dbReference>
<dbReference type="PANTHER" id="PTHR42923">
    <property type="entry name" value="PROTOPORPHYRINOGEN OXIDASE"/>
    <property type="match status" value="1"/>
</dbReference>
<sequence length="442" mass="49492">MNGKRIAVIGGGISGLAAAWLLSRDHHVTLLEHNDYVGGHTHTQEIPGPTGPVAVDTGFIVYNEPNYPLLTGLFHHLGIATHGSDMSFAFRSADGRLEWAGDRLDKLFAQRRNLVSPSFLRMVGDIIRFNRRAHRYLDTPGADELTLAQFLDGMRASRELREQYLLPMAAAIWSCPQAEMLRFPARRFLQFFRNHGLIDLANRPQWRTVTGGGREYVRRLVPEISGGCHAATPVRRVSRRDHGVEVYSDRELLGRFDEVVMATHADQSLAMIDSPTHDEQRLLGAFGYQENVAWLHQDERVMPRLRHIWASWNYQGGNAGGPASVSYWMNRLQQLPTHENVFVTLNPETPPDPDRTHARMVYDHPVFDAGAVQAQGVFDRIQGRDRLWFCGSYLGYGFHEDGLRSGVNVAAAFGIDPPWITAQADAPVAAPPPEAQPELQSP</sequence>
<evidence type="ECO:0000256" key="1">
    <source>
        <dbReference type="ARBA" id="ARBA00001974"/>
    </source>
</evidence>
<keyword evidence="2" id="KW-0560">Oxidoreductase</keyword>
<dbReference type="SUPFAM" id="SSF51905">
    <property type="entry name" value="FAD/NAD(P)-binding domain"/>
    <property type="match status" value="1"/>
</dbReference>
<dbReference type="OrthoDB" id="20837at2"/>
<evidence type="ECO:0000313" key="5">
    <source>
        <dbReference type="EMBL" id="SEO92063.1"/>
    </source>
</evidence>